<keyword evidence="3" id="KW-1185">Reference proteome</keyword>
<evidence type="ECO:0000313" key="2">
    <source>
        <dbReference type="EMBL" id="EMD86105.1"/>
    </source>
</evidence>
<dbReference type="EMBL" id="KB445586">
    <property type="protein sequence ID" value="EMD86105.1"/>
    <property type="molecule type" value="Genomic_DNA"/>
</dbReference>
<reference evidence="3" key="2">
    <citation type="journal article" date="2013" name="PLoS Genet.">
        <title>Comparative genome structure, secondary metabolite, and effector coding capacity across Cochliobolus pathogens.</title>
        <authorList>
            <person name="Condon B.J."/>
            <person name="Leng Y."/>
            <person name="Wu D."/>
            <person name="Bushley K.E."/>
            <person name="Ohm R.A."/>
            <person name="Otillar R."/>
            <person name="Martin J."/>
            <person name="Schackwitz W."/>
            <person name="Grimwood J."/>
            <person name="MohdZainudin N."/>
            <person name="Xue C."/>
            <person name="Wang R."/>
            <person name="Manning V.A."/>
            <person name="Dhillon B."/>
            <person name="Tu Z.J."/>
            <person name="Steffenson B.J."/>
            <person name="Salamov A."/>
            <person name="Sun H."/>
            <person name="Lowry S."/>
            <person name="LaButti K."/>
            <person name="Han J."/>
            <person name="Copeland A."/>
            <person name="Lindquist E."/>
            <person name="Barry K."/>
            <person name="Schmutz J."/>
            <person name="Baker S.E."/>
            <person name="Ciuffetti L.M."/>
            <person name="Grigoriev I.V."/>
            <person name="Zhong S."/>
            <person name="Turgeon B.G."/>
        </authorList>
    </citation>
    <scope>NUCLEOTIDE SEQUENCE [LARGE SCALE GENOMIC DNA]</scope>
    <source>
        <strain evidence="3">C5 / ATCC 48332 / race O</strain>
    </source>
</reference>
<sequence>MTSTNQCQTDCLLAVLSMESPSTPENYGKNRRADQKRQPKSLPRLREIAPSAQHFWKDDLDEYLTQQVRDRTYDSTNDRNLPANEIDALALNEIAVARKEGFFFFLPSRSSWSRQTFNPPNRGPSPGDLSASIPSLVFMRYTWSTEGQTKFMTSPHRSRYLACDFQLNPPPAPTPLYCIQVVSGPRYPIFRTAHNSFIVIRSNPLYFGTISALAPIIGQPLRKRKGPDAEHRLAQVEGCWKQKGASDPRFREHSHENLRSLYDAVIRVCHPTDTESSMTSGKLWQLIPRPLQPELGLALGRNPEVVSTRSRFGGRLSRHPPNERSTDQAVDL</sequence>
<dbReference type="OrthoDB" id="3693960at2759"/>
<protein>
    <submittedName>
        <fullName evidence="2">Uncharacterized protein</fullName>
    </submittedName>
</protein>
<feature type="region of interest" description="Disordered" evidence="1">
    <location>
        <begin position="20"/>
        <end position="44"/>
    </location>
</feature>
<feature type="region of interest" description="Disordered" evidence="1">
    <location>
        <begin position="308"/>
        <end position="332"/>
    </location>
</feature>
<dbReference type="AlphaFoldDB" id="M2SL94"/>
<name>M2SL94_COCH5</name>
<organism evidence="2 3">
    <name type="scientific">Cochliobolus heterostrophus (strain C5 / ATCC 48332 / race O)</name>
    <name type="common">Southern corn leaf blight fungus</name>
    <name type="synonym">Bipolaris maydis</name>
    <dbReference type="NCBI Taxonomy" id="701091"/>
    <lineage>
        <taxon>Eukaryota</taxon>
        <taxon>Fungi</taxon>
        <taxon>Dikarya</taxon>
        <taxon>Ascomycota</taxon>
        <taxon>Pezizomycotina</taxon>
        <taxon>Dothideomycetes</taxon>
        <taxon>Pleosporomycetidae</taxon>
        <taxon>Pleosporales</taxon>
        <taxon>Pleosporineae</taxon>
        <taxon>Pleosporaceae</taxon>
        <taxon>Bipolaris</taxon>
    </lineage>
</organism>
<evidence type="ECO:0000313" key="3">
    <source>
        <dbReference type="Proteomes" id="UP000016936"/>
    </source>
</evidence>
<dbReference type="eggNOG" id="ENOG502RMDW">
    <property type="taxonomic scope" value="Eukaryota"/>
</dbReference>
<proteinExistence type="predicted"/>
<dbReference type="Proteomes" id="UP000016936">
    <property type="component" value="Unassembled WGS sequence"/>
</dbReference>
<reference evidence="2 3" key="1">
    <citation type="journal article" date="2012" name="PLoS Pathog.">
        <title>Diverse lifestyles and strategies of plant pathogenesis encoded in the genomes of eighteen Dothideomycetes fungi.</title>
        <authorList>
            <person name="Ohm R.A."/>
            <person name="Feau N."/>
            <person name="Henrissat B."/>
            <person name="Schoch C.L."/>
            <person name="Horwitz B.A."/>
            <person name="Barry K.W."/>
            <person name="Condon B.J."/>
            <person name="Copeland A.C."/>
            <person name="Dhillon B."/>
            <person name="Glaser F."/>
            <person name="Hesse C.N."/>
            <person name="Kosti I."/>
            <person name="LaButti K."/>
            <person name="Lindquist E.A."/>
            <person name="Lucas S."/>
            <person name="Salamov A.A."/>
            <person name="Bradshaw R.E."/>
            <person name="Ciuffetti L."/>
            <person name="Hamelin R.C."/>
            <person name="Kema G.H.J."/>
            <person name="Lawrence C."/>
            <person name="Scott J.A."/>
            <person name="Spatafora J.W."/>
            <person name="Turgeon B.G."/>
            <person name="de Wit P.J.G.M."/>
            <person name="Zhong S."/>
            <person name="Goodwin S.B."/>
            <person name="Grigoriev I.V."/>
        </authorList>
    </citation>
    <scope>NUCLEOTIDE SEQUENCE [LARGE SCALE GENOMIC DNA]</scope>
    <source>
        <strain evidence="3">C5 / ATCC 48332 / race O</strain>
    </source>
</reference>
<evidence type="ECO:0000256" key="1">
    <source>
        <dbReference type="SAM" id="MobiDB-lite"/>
    </source>
</evidence>
<gene>
    <name evidence="2" type="ORF">COCHEDRAFT_1228680</name>
</gene>
<feature type="non-terminal residue" evidence="2">
    <location>
        <position position="1"/>
    </location>
</feature>
<dbReference type="HOGENOM" id="CLU_836798_0_0_1"/>
<accession>M2SL94</accession>